<gene>
    <name evidence="2" type="ORF">C2G38_2214269</name>
</gene>
<dbReference type="EMBL" id="QKWP01001647">
    <property type="protein sequence ID" value="RIB07484.1"/>
    <property type="molecule type" value="Genomic_DNA"/>
</dbReference>
<reference evidence="2 3" key="1">
    <citation type="submission" date="2018-06" db="EMBL/GenBank/DDBJ databases">
        <title>Comparative genomics reveals the genomic features of Rhizophagus irregularis, R. cerebriforme, R. diaphanum and Gigaspora rosea, and their symbiotic lifestyle signature.</title>
        <authorList>
            <person name="Morin E."/>
            <person name="San Clemente H."/>
            <person name="Chen E.C.H."/>
            <person name="De La Providencia I."/>
            <person name="Hainaut M."/>
            <person name="Kuo A."/>
            <person name="Kohler A."/>
            <person name="Murat C."/>
            <person name="Tang N."/>
            <person name="Roy S."/>
            <person name="Loubradou J."/>
            <person name="Henrissat B."/>
            <person name="Grigoriev I.V."/>
            <person name="Corradi N."/>
            <person name="Roux C."/>
            <person name="Martin F.M."/>
        </authorList>
    </citation>
    <scope>NUCLEOTIDE SEQUENCE [LARGE SCALE GENOMIC DNA]</scope>
    <source>
        <strain evidence="2 3">DAOM 194757</strain>
    </source>
</reference>
<organism evidence="2 3">
    <name type="scientific">Gigaspora rosea</name>
    <dbReference type="NCBI Taxonomy" id="44941"/>
    <lineage>
        <taxon>Eukaryota</taxon>
        <taxon>Fungi</taxon>
        <taxon>Fungi incertae sedis</taxon>
        <taxon>Mucoromycota</taxon>
        <taxon>Glomeromycotina</taxon>
        <taxon>Glomeromycetes</taxon>
        <taxon>Diversisporales</taxon>
        <taxon>Gigasporaceae</taxon>
        <taxon>Gigaspora</taxon>
    </lineage>
</organism>
<dbReference type="OrthoDB" id="2448427at2759"/>
<accession>A0A397UBE3</accession>
<protein>
    <submittedName>
        <fullName evidence="2">Uncharacterized protein</fullName>
    </submittedName>
</protein>
<comment type="caution">
    <text evidence="2">The sequence shown here is derived from an EMBL/GenBank/DDBJ whole genome shotgun (WGS) entry which is preliminary data.</text>
</comment>
<evidence type="ECO:0000313" key="3">
    <source>
        <dbReference type="Proteomes" id="UP000266673"/>
    </source>
</evidence>
<proteinExistence type="predicted"/>
<dbReference type="AlphaFoldDB" id="A0A397UBE3"/>
<dbReference type="Proteomes" id="UP000266673">
    <property type="component" value="Unassembled WGS sequence"/>
</dbReference>
<feature type="region of interest" description="Disordered" evidence="1">
    <location>
        <begin position="94"/>
        <end position="118"/>
    </location>
</feature>
<sequence length="118" mass="14254">MGLGWEKWVDIGFIRIPNEISETVQELANKEISKDIRPLNKEKDEDNHVIRVYDKPWRSKRSRERWYDDKKWVDFSKPSNNVFEWAISTNYHSDDEREHNSHQFSGYTSAENDDRNHN</sequence>
<keyword evidence="3" id="KW-1185">Reference proteome</keyword>
<evidence type="ECO:0000313" key="2">
    <source>
        <dbReference type="EMBL" id="RIB07484.1"/>
    </source>
</evidence>
<name>A0A397UBE3_9GLOM</name>
<evidence type="ECO:0000256" key="1">
    <source>
        <dbReference type="SAM" id="MobiDB-lite"/>
    </source>
</evidence>